<organism evidence="2 3">
    <name type="scientific">Conger conger</name>
    <name type="common">Conger eel</name>
    <name type="synonym">Muraena conger</name>
    <dbReference type="NCBI Taxonomy" id="82655"/>
    <lineage>
        <taxon>Eukaryota</taxon>
        <taxon>Metazoa</taxon>
        <taxon>Chordata</taxon>
        <taxon>Craniata</taxon>
        <taxon>Vertebrata</taxon>
        <taxon>Euteleostomi</taxon>
        <taxon>Actinopterygii</taxon>
        <taxon>Neopterygii</taxon>
        <taxon>Teleostei</taxon>
        <taxon>Anguilliformes</taxon>
        <taxon>Congridae</taxon>
        <taxon>Conger</taxon>
    </lineage>
</organism>
<reference evidence="2" key="1">
    <citation type="journal article" date="2023" name="Science">
        <title>Genome structures resolve the early diversification of teleost fishes.</title>
        <authorList>
            <person name="Parey E."/>
            <person name="Louis A."/>
            <person name="Montfort J."/>
            <person name="Bouchez O."/>
            <person name="Roques C."/>
            <person name="Iampietro C."/>
            <person name="Lluch J."/>
            <person name="Castinel A."/>
            <person name="Donnadieu C."/>
            <person name="Desvignes T."/>
            <person name="Floi Bucao C."/>
            <person name="Jouanno E."/>
            <person name="Wen M."/>
            <person name="Mejri S."/>
            <person name="Dirks R."/>
            <person name="Jansen H."/>
            <person name="Henkel C."/>
            <person name="Chen W.J."/>
            <person name="Zahm M."/>
            <person name="Cabau C."/>
            <person name="Klopp C."/>
            <person name="Thompson A.W."/>
            <person name="Robinson-Rechavi M."/>
            <person name="Braasch I."/>
            <person name="Lecointre G."/>
            <person name="Bobe J."/>
            <person name="Postlethwait J.H."/>
            <person name="Berthelot C."/>
            <person name="Roest Crollius H."/>
            <person name="Guiguen Y."/>
        </authorList>
    </citation>
    <scope>NUCLEOTIDE SEQUENCE</scope>
    <source>
        <strain evidence="2">Concon-B</strain>
    </source>
</reference>
<feature type="region of interest" description="Disordered" evidence="1">
    <location>
        <begin position="1"/>
        <end position="33"/>
    </location>
</feature>
<comment type="caution">
    <text evidence="2">The sequence shown here is derived from an EMBL/GenBank/DDBJ whole genome shotgun (WGS) entry which is preliminary data.</text>
</comment>
<evidence type="ECO:0000256" key="1">
    <source>
        <dbReference type="SAM" id="MobiDB-lite"/>
    </source>
</evidence>
<proteinExistence type="predicted"/>
<dbReference type="AlphaFoldDB" id="A0A9Q1DMC0"/>
<evidence type="ECO:0000313" key="2">
    <source>
        <dbReference type="EMBL" id="KAJ8275064.1"/>
    </source>
</evidence>
<evidence type="ECO:0000313" key="3">
    <source>
        <dbReference type="Proteomes" id="UP001152803"/>
    </source>
</evidence>
<protein>
    <submittedName>
        <fullName evidence="2">Uncharacterized protein</fullName>
    </submittedName>
</protein>
<dbReference type="EMBL" id="JAFJMO010000006">
    <property type="protein sequence ID" value="KAJ8275064.1"/>
    <property type="molecule type" value="Genomic_DNA"/>
</dbReference>
<feature type="region of interest" description="Disordered" evidence="1">
    <location>
        <begin position="55"/>
        <end position="80"/>
    </location>
</feature>
<name>A0A9Q1DMC0_CONCO</name>
<sequence length="156" mass="16987">MGSRHASGAFNSPRKTRTRGAVGSRLQNAPEASAAVPRAALPFHMQWTLRGQAPVSPERPARWGCEQNFGRVPTHWQGPPRRSEELGLSALGVTLQFAGAEGRTETERYRHIQDVEHHGCQGFAAIAGSPSLPFVAKAEGSKRKQQCKVPFSLHKA</sequence>
<gene>
    <name evidence="2" type="ORF">COCON_G00096890</name>
</gene>
<dbReference type="Proteomes" id="UP001152803">
    <property type="component" value="Unassembled WGS sequence"/>
</dbReference>
<accession>A0A9Q1DMC0</accession>
<keyword evidence="3" id="KW-1185">Reference proteome</keyword>